<keyword evidence="5 10" id="KW-0378">Hydrolase</keyword>
<keyword evidence="2 10" id="KW-0645">Protease</keyword>
<dbReference type="InterPro" id="IPR001915">
    <property type="entry name" value="Peptidase_M48"/>
</dbReference>
<organism evidence="13 14">
    <name type="scientific">Actinomadura rudentiformis</name>
    <dbReference type="NCBI Taxonomy" id="359158"/>
    <lineage>
        <taxon>Bacteria</taxon>
        <taxon>Bacillati</taxon>
        <taxon>Actinomycetota</taxon>
        <taxon>Actinomycetes</taxon>
        <taxon>Streptosporangiales</taxon>
        <taxon>Thermomonosporaceae</taxon>
        <taxon>Actinomadura</taxon>
    </lineage>
</organism>
<keyword evidence="8 10" id="KW-0482">Metalloprotease</keyword>
<evidence type="ECO:0000256" key="3">
    <source>
        <dbReference type="ARBA" id="ARBA00022692"/>
    </source>
</evidence>
<keyword evidence="6 10" id="KW-0862">Zinc</keyword>
<feature type="domain" description="Peptidase M48" evidence="12">
    <location>
        <begin position="76"/>
        <end position="293"/>
    </location>
</feature>
<dbReference type="GO" id="GO:0004222">
    <property type="term" value="F:metalloendopeptidase activity"/>
    <property type="evidence" value="ECO:0007669"/>
    <property type="project" value="InterPro"/>
</dbReference>
<proteinExistence type="inferred from homology"/>
<feature type="transmembrane region" description="Helical" evidence="11">
    <location>
        <begin position="182"/>
        <end position="204"/>
    </location>
</feature>
<keyword evidence="3 11" id="KW-0812">Transmembrane</keyword>
<sequence>MVPARYSRERGLTSRVVLTMVLLAVLYGLLVTPFFQVSTLWGLAAVAAVAVLLTAQFRYADNVALWAMDAREVSAAEEPELHGLVERLCMSSGLPKPRVAVADTEIPNAFAAGCRRDRAVVCVTTGLRERLDVAELESVLAHEMAHLAHRDVVVATIAGFPAFCGGLIITTVSGLLLGEGRLAARLAGVVLLPMVALAVLLFPLSQLLNLAISRQRELCADRTGALLTGRPAASSAALTKICAEIESAPTAELRELRPLNGLLTVPARATGRAVADLVSTHPPVEVRVRRLTEVSQRLASGRR</sequence>
<gene>
    <name evidence="13" type="ORF">F8566_35670</name>
</gene>
<evidence type="ECO:0000256" key="1">
    <source>
        <dbReference type="ARBA" id="ARBA00022475"/>
    </source>
</evidence>
<dbReference type="RefSeq" id="WP_151566299.1">
    <property type="nucleotide sequence ID" value="NZ_WBMT01000020.1"/>
</dbReference>
<dbReference type="PANTHER" id="PTHR43221:SF2">
    <property type="entry name" value="PROTEASE HTPX HOMOLOG"/>
    <property type="match status" value="1"/>
</dbReference>
<dbReference type="Proteomes" id="UP000468735">
    <property type="component" value="Unassembled WGS sequence"/>
</dbReference>
<evidence type="ECO:0000256" key="4">
    <source>
        <dbReference type="ARBA" id="ARBA00022723"/>
    </source>
</evidence>
<keyword evidence="9 11" id="KW-0472">Membrane</keyword>
<evidence type="ECO:0000313" key="13">
    <source>
        <dbReference type="EMBL" id="KAB2342916.1"/>
    </source>
</evidence>
<evidence type="ECO:0000256" key="8">
    <source>
        <dbReference type="ARBA" id="ARBA00023049"/>
    </source>
</evidence>
<dbReference type="EMBL" id="WBMT01000020">
    <property type="protein sequence ID" value="KAB2342916.1"/>
    <property type="molecule type" value="Genomic_DNA"/>
</dbReference>
<dbReference type="GO" id="GO:0006508">
    <property type="term" value="P:proteolysis"/>
    <property type="evidence" value="ECO:0007669"/>
    <property type="project" value="UniProtKB-KW"/>
</dbReference>
<evidence type="ECO:0000256" key="2">
    <source>
        <dbReference type="ARBA" id="ARBA00022670"/>
    </source>
</evidence>
<keyword evidence="7 11" id="KW-1133">Transmembrane helix</keyword>
<keyword evidence="4" id="KW-0479">Metal-binding</keyword>
<reference evidence="13 14" key="1">
    <citation type="submission" date="2019-09" db="EMBL/GenBank/DDBJ databases">
        <title>Actinomadura physcomitrii sp. nov., a novel actinomycete isolated from moss [Physcomitrium sphaericum (Ludw) Fuernr].</title>
        <authorList>
            <person name="Zhuang X."/>
            <person name="Liu C."/>
        </authorList>
    </citation>
    <scope>NUCLEOTIDE SEQUENCE [LARGE SCALE GENOMIC DNA]</scope>
    <source>
        <strain evidence="13 14">HMC1</strain>
    </source>
</reference>
<feature type="transmembrane region" description="Helical" evidence="11">
    <location>
        <begin position="12"/>
        <end position="35"/>
    </location>
</feature>
<dbReference type="Gene3D" id="3.30.2010.10">
    <property type="entry name" value="Metalloproteases ('zincins'), catalytic domain"/>
    <property type="match status" value="1"/>
</dbReference>
<dbReference type="PANTHER" id="PTHR43221">
    <property type="entry name" value="PROTEASE HTPX"/>
    <property type="match status" value="1"/>
</dbReference>
<evidence type="ECO:0000256" key="11">
    <source>
        <dbReference type="SAM" id="Phobius"/>
    </source>
</evidence>
<evidence type="ECO:0000256" key="7">
    <source>
        <dbReference type="ARBA" id="ARBA00022989"/>
    </source>
</evidence>
<keyword evidence="1" id="KW-1003">Cell membrane</keyword>
<accession>A0A6H9YBZ8</accession>
<comment type="caution">
    <text evidence="13">The sequence shown here is derived from an EMBL/GenBank/DDBJ whole genome shotgun (WGS) entry which is preliminary data.</text>
</comment>
<comment type="similarity">
    <text evidence="10">Belongs to the peptidase M48 family.</text>
</comment>
<dbReference type="OrthoDB" id="15218at2"/>
<comment type="cofactor">
    <cofactor evidence="10">
        <name>Zn(2+)</name>
        <dbReference type="ChEBI" id="CHEBI:29105"/>
    </cofactor>
    <text evidence="10">Binds 1 zinc ion per subunit.</text>
</comment>
<evidence type="ECO:0000313" key="14">
    <source>
        <dbReference type="Proteomes" id="UP000468735"/>
    </source>
</evidence>
<dbReference type="AlphaFoldDB" id="A0A6H9YBZ8"/>
<name>A0A6H9YBZ8_9ACTN</name>
<evidence type="ECO:0000259" key="12">
    <source>
        <dbReference type="Pfam" id="PF01435"/>
    </source>
</evidence>
<feature type="transmembrane region" description="Helical" evidence="11">
    <location>
        <begin position="41"/>
        <end position="60"/>
    </location>
</feature>
<feature type="transmembrane region" description="Helical" evidence="11">
    <location>
        <begin position="152"/>
        <end position="176"/>
    </location>
</feature>
<evidence type="ECO:0000256" key="6">
    <source>
        <dbReference type="ARBA" id="ARBA00022833"/>
    </source>
</evidence>
<evidence type="ECO:0000256" key="10">
    <source>
        <dbReference type="RuleBase" id="RU003983"/>
    </source>
</evidence>
<keyword evidence="14" id="KW-1185">Reference proteome</keyword>
<protein>
    <submittedName>
        <fullName evidence="13">M48 family metalloprotease</fullName>
    </submittedName>
</protein>
<dbReference type="GO" id="GO:0046872">
    <property type="term" value="F:metal ion binding"/>
    <property type="evidence" value="ECO:0007669"/>
    <property type="project" value="UniProtKB-KW"/>
</dbReference>
<evidence type="ECO:0000256" key="9">
    <source>
        <dbReference type="ARBA" id="ARBA00023136"/>
    </source>
</evidence>
<dbReference type="InterPro" id="IPR050083">
    <property type="entry name" value="HtpX_protease"/>
</dbReference>
<evidence type="ECO:0000256" key="5">
    <source>
        <dbReference type="ARBA" id="ARBA00022801"/>
    </source>
</evidence>
<dbReference type="Pfam" id="PF01435">
    <property type="entry name" value="Peptidase_M48"/>
    <property type="match status" value="1"/>
</dbReference>